<proteinExistence type="predicted"/>
<dbReference type="AlphaFoldDB" id="A0A382A8X0"/>
<organism evidence="1">
    <name type="scientific">marine metagenome</name>
    <dbReference type="NCBI Taxonomy" id="408172"/>
    <lineage>
        <taxon>unclassified sequences</taxon>
        <taxon>metagenomes</taxon>
        <taxon>ecological metagenomes</taxon>
    </lineage>
</organism>
<sequence>MGFLNDCGTFAVQFLVVGKGVQEVGTVQSLPLCGRLI</sequence>
<accession>A0A382A8X0</accession>
<evidence type="ECO:0000313" key="1">
    <source>
        <dbReference type="EMBL" id="SVA97996.1"/>
    </source>
</evidence>
<gene>
    <name evidence="1" type="ORF">METZ01_LOCUS150850</name>
</gene>
<name>A0A382A8X0_9ZZZZ</name>
<dbReference type="EMBL" id="UINC01024418">
    <property type="protein sequence ID" value="SVA97996.1"/>
    <property type="molecule type" value="Genomic_DNA"/>
</dbReference>
<protein>
    <submittedName>
        <fullName evidence="1">Uncharacterized protein</fullName>
    </submittedName>
</protein>
<reference evidence="1" key="1">
    <citation type="submission" date="2018-05" db="EMBL/GenBank/DDBJ databases">
        <authorList>
            <person name="Lanie J.A."/>
            <person name="Ng W.-L."/>
            <person name="Kazmierczak K.M."/>
            <person name="Andrzejewski T.M."/>
            <person name="Davidsen T.M."/>
            <person name="Wayne K.J."/>
            <person name="Tettelin H."/>
            <person name="Glass J.I."/>
            <person name="Rusch D."/>
            <person name="Podicherti R."/>
            <person name="Tsui H.-C.T."/>
            <person name="Winkler M.E."/>
        </authorList>
    </citation>
    <scope>NUCLEOTIDE SEQUENCE</scope>
</reference>